<dbReference type="eggNOG" id="ENOG502S7FQ">
    <property type="taxonomic scope" value="Eukaryota"/>
</dbReference>
<reference evidence="2 3" key="1">
    <citation type="journal article" date="2013" name="PLoS Genet.">
        <title>The genome and development-dependent transcriptomes of Pyronema confluens: a window into fungal evolution.</title>
        <authorList>
            <person name="Traeger S."/>
            <person name="Altegoer F."/>
            <person name="Freitag M."/>
            <person name="Gabaldon T."/>
            <person name="Kempken F."/>
            <person name="Kumar A."/>
            <person name="Marcet-Houben M."/>
            <person name="Poggeler S."/>
            <person name="Stajich J.E."/>
            <person name="Nowrousian M."/>
        </authorList>
    </citation>
    <scope>NUCLEOTIDE SEQUENCE [LARGE SCALE GENOMIC DNA]</scope>
    <source>
        <strain evidence="3">CBS 100304</strain>
        <tissue evidence="2">Vegetative mycelium</tissue>
    </source>
</reference>
<dbReference type="OMA" id="MLRNEYR"/>
<accession>U4LPX1</accession>
<proteinExistence type="predicted"/>
<organism evidence="2 3">
    <name type="scientific">Pyronema omphalodes (strain CBS 100304)</name>
    <name type="common">Pyronema confluens</name>
    <dbReference type="NCBI Taxonomy" id="1076935"/>
    <lineage>
        <taxon>Eukaryota</taxon>
        <taxon>Fungi</taxon>
        <taxon>Dikarya</taxon>
        <taxon>Ascomycota</taxon>
        <taxon>Pezizomycotina</taxon>
        <taxon>Pezizomycetes</taxon>
        <taxon>Pezizales</taxon>
        <taxon>Pyronemataceae</taxon>
        <taxon>Pyronema</taxon>
    </lineage>
</organism>
<dbReference type="Proteomes" id="UP000018144">
    <property type="component" value="Unassembled WGS sequence"/>
</dbReference>
<dbReference type="Pfam" id="PF17254">
    <property type="entry name" value="DUF5321"/>
    <property type="match status" value="1"/>
</dbReference>
<dbReference type="InterPro" id="IPR035213">
    <property type="entry name" value="DUF5321"/>
</dbReference>
<evidence type="ECO:0000256" key="1">
    <source>
        <dbReference type="SAM" id="MobiDB-lite"/>
    </source>
</evidence>
<feature type="region of interest" description="Disordered" evidence="1">
    <location>
        <begin position="170"/>
        <end position="193"/>
    </location>
</feature>
<protein>
    <submittedName>
        <fullName evidence="2">Uncharacterized protein</fullName>
    </submittedName>
</protein>
<dbReference type="OrthoDB" id="2253354at2759"/>
<evidence type="ECO:0000313" key="2">
    <source>
        <dbReference type="EMBL" id="CCX16715.1"/>
    </source>
</evidence>
<evidence type="ECO:0000313" key="3">
    <source>
        <dbReference type="Proteomes" id="UP000018144"/>
    </source>
</evidence>
<sequence length="193" mass="21891">MASVTRLRPFLRTSAALPRFSNPQFTASFHVYSAARREIRWLPRILQPSAYFKSSGITGAQGAKEKKGWNPATFFIVRYKSTTASPKAIQQLKLKRDYAEFERKADTKIALLKEVLEALGRGEEVDVEKVLGAGDEKEEKAWEEVIKELEEDDVLWKARQLQREQAAAAAEAQEAATQRKRRQAKSAADYNFV</sequence>
<keyword evidence="3" id="KW-1185">Reference proteome</keyword>
<dbReference type="EMBL" id="HF936505">
    <property type="protein sequence ID" value="CCX16715.1"/>
    <property type="molecule type" value="Genomic_DNA"/>
</dbReference>
<name>U4LPX1_PYROM</name>
<dbReference type="AlphaFoldDB" id="U4LPX1"/>
<gene>
    <name evidence="2" type="ORF">PCON_03460</name>
</gene>